<proteinExistence type="predicted"/>
<name>A0A645JP49_9ZZZZ</name>
<gene>
    <name evidence="1" type="ORF">SDC9_209099</name>
</gene>
<dbReference type="EMBL" id="VSSQ01137876">
    <property type="protein sequence ID" value="MPN61363.1"/>
    <property type="molecule type" value="Genomic_DNA"/>
</dbReference>
<dbReference type="AlphaFoldDB" id="A0A645JP49"/>
<protein>
    <submittedName>
        <fullName evidence="1">Uncharacterized protein</fullName>
    </submittedName>
</protein>
<sequence length="81" mass="8719">MDAVVGGAAFLAQHGDFRAGKAKLMQFLEKLVANHAVADDYDLHVGITLSLRRRLRDTPATALKPVACMEAPALRGYVGLK</sequence>
<evidence type="ECO:0000313" key="1">
    <source>
        <dbReference type="EMBL" id="MPN61363.1"/>
    </source>
</evidence>
<reference evidence="1" key="1">
    <citation type="submission" date="2019-08" db="EMBL/GenBank/DDBJ databases">
        <authorList>
            <person name="Kucharzyk K."/>
            <person name="Murdoch R.W."/>
            <person name="Higgins S."/>
            <person name="Loffler F."/>
        </authorList>
    </citation>
    <scope>NUCLEOTIDE SEQUENCE</scope>
</reference>
<organism evidence="1">
    <name type="scientific">bioreactor metagenome</name>
    <dbReference type="NCBI Taxonomy" id="1076179"/>
    <lineage>
        <taxon>unclassified sequences</taxon>
        <taxon>metagenomes</taxon>
        <taxon>ecological metagenomes</taxon>
    </lineage>
</organism>
<accession>A0A645JP49</accession>
<comment type="caution">
    <text evidence="1">The sequence shown here is derived from an EMBL/GenBank/DDBJ whole genome shotgun (WGS) entry which is preliminary data.</text>
</comment>